<dbReference type="OrthoDB" id="6488226at2759"/>
<gene>
    <name evidence="5" type="ORF">HPB48_017642</name>
</gene>
<reference evidence="5 6" key="1">
    <citation type="journal article" date="2020" name="Cell">
        <title>Large-Scale Comparative Analyses of Tick Genomes Elucidate Their Genetic Diversity and Vector Capacities.</title>
        <authorList>
            <consortium name="Tick Genome and Microbiome Consortium (TIGMIC)"/>
            <person name="Jia N."/>
            <person name="Wang J."/>
            <person name="Shi W."/>
            <person name="Du L."/>
            <person name="Sun Y."/>
            <person name="Zhan W."/>
            <person name="Jiang J.F."/>
            <person name="Wang Q."/>
            <person name="Zhang B."/>
            <person name="Ji P."/>
            <person name="Bell-Sakyi L."/>
            <person name="Cui X.M."/>
            <person name="Yuan T.T."/>
            <person name="Jiang B.G."/>
            <person name="Yang W.F."/>
            <person name="Lam T.T."/>
            <person name="Chang Q.C."/>
            <person name="Ding S.J."/>
            <person name="Wang X.J."/>
            <person name="Zhu J.G."/>
            <person name="Ruan X.D."/>
            <person name="Zhao L."/>
            <person name="Wei J.T."/>
            <person name="Ye R.Z."/>
            <person name="Que T.C."/>
            <person name="Du C.H."/>
            <person name="Zhou Y.H."/>
            <person name="Cheng J.X."/>
            <person name="Dai P.F."/>
            <person name="Guo W.B."/>
            <person name="Han X.H."/>
            <person name="Huang E.J."/>
            <person name="Li L.F."/>
            <person name="Wei W."/>
            <person name="Gao Y.C."/>
            <person name="Liu J.Z."/>
            <person name="Shao H.Z."/>
            <person name="Wang X."/>
            <person name="Wang C.C."/>
            <person name="Yang T.C."/>
            <person name="Huo Q.B."/>
            <person name="Li W."/>
            <person name="Chen H.Y."/>
            <person name="Chen S.E."/>
            <person name="Zhou L.G."/>
            <person name="Ni X.B."/>
            <person name="Tian J.H."/>
            <person name="Sheng Y."/>
            <person name="Liu T."/>
            <person name="Pan Y.S."/>
            <person name="Xia L.Y."/>
            <person name="Li J."/>
            <person name="Zhao F."/>
            <person name="Cao W.C."/>
        </authorList>
    </citation>
    <scope>NUCLEOTIDE SEQUENCE [LARGE SCALE GENOMIC DNA]</scope>
    <source>
        <strain evidence="5">HaeL-2018</strain>
    </source>
</reference>
<feature type="compositionally biased region" description="Basic residues" evidence="3">
    <location>
        <begin position="298"/>
        <end position="307"/>
    </location>
</feature>
<keyword evidence="1" id="KW-0479">Metal-binding</keyword>
<feature type="compositionally biased region" description="Basic and acidic residues" evidence="3">
    <location>
        <begin position="180"/>
        <end position="197"/>
    </location>
</feature>
<feature type="region of interest" description="Disordered" evidence="3">
    <location>
        <begin position="295"/>
        <end position="314"/>
    </location>
</feature>
<keyword evidence="6" id="KW-1185">Reference proteome</keyword>
<keyword evidence="2" id="KW-0175">Coiled coil</keyword>
<sequence>MTRQHLDAFSPRGHSPKSITPPGHHLHHTSATTQANVTHVGPPCYSQVAKDFPDDHTSVTKRRPTESAKRCRVVIAFSGGKVPNYVKYGNLLVECSLYRKQIDKCFQCGRLGHRMDVCPNPTNHICRGCGIQNPGKGHNHDCKPKCSLFGGDNLPADKVCKARYKTPYVMRKRRWKRQRSAYEESSRTPQNREETPAEPKSSPPYQERQSRRSLSTGRERRRSNSCSSRPGSRTSSPGADTKQRQIPPSHPSSLSSDCKECSELRKERPELRKLIHNKTNRLKRSWNAWRHATEPRNRKISTKRKVAKRDTHPPELPQEEAMEADRIEPAPSRATHPTIPQQPEPTLQTIMNMLSQISNQQAETNNQVGILTEQMGNLTSRLDNLEAKYNQVSSRMSTFDAKLKHATIVMRKSHKSALHSKPHHETNPAEGNTPQDDEEE</sequence>
<feature type="region of interest" description="Disordered" evidence="3">
    <location>
        <begin position="173"/>
        <end position="261"/>
    </location>
</feature>
<feature type="domain" description="CCHC-type" evidence="4">
    <location>
        <begin position="104"/>
        <end position="120"/>
    </location>
</feature>
<organism evidence="5 6">
    <name type="scientific">Haemaphysalis longicornis</name>
    <name type="common">Bush tick</name>
    <dbReference type="NCBI Taxonomy" id="44386"/>
    <lineage>
        <taxon>Eukaryota</taxon>
        <taxon>Metazoa</taxon>
        <taxon>Ecdysozoa</taxon>
        <taxon>Arthropoda</taxon>
        <taxon>Chelicerata</taxon>
        <taxon>Arachnida</taxon>
        <taxon>Acari</taxon>
        <taxon>Parasitiformes</taxon>
        <taxon>Ixodida</taxon>
        <taxon>Ixodoidea</taxon>
        <taxon>Ixodidae</taxon>
        <taxon>Haemaphysalinae</taxon>
        <taxon>Haemaphysalis</taxon>
    </lineage>
</organism>
<feature type="region of interest" description="Disordered" evidence="3">
    <location>
        <begin position="1"/>
        <end position="33"/>
    </location>
</feature>
<keyword evidence="1" id="KW-0863">Zinc-finger</keyword>
<dbReference type="AlphaFoldDB" id="A0A9J6FMQ5"/>
<dbReference type="GO" id="GO:0008270">
    <property type="term" value="F:zinc ion binding"/>
    <property type="evidence" value="ECO:0007669"/>
    <property type="project" value="UniProtKB-KW"/>
</dbReference>
<feature type="compositionally biased region" description="Basic residues" evidence="3">
    <location>
        <begin position="411"/>
        <end position="422"/>
    </location>
</feature>
<proteinExistence type="predicted"/>
<evidence type="ECO:0000256" key="2">
    <source>
        <dbReference type="SAM" id="Coils"/>
    </source>
</evidence>
<evidence type="ECO:0000256" key="3">
    <source>
        <dbReference type="SAM" id="MobiDB-lite"/>
    </source>
</evidence>
<feature type="coiled-coil region" evidence="2">
    <location>
        <begin position="368"/>
        <end position="402"/>
    </location>
</feature>
<evidence type="ECO:0000313" key="6">
    <source>
        <dbReference type="Proteomes" id="UP000821853"/>
    </source>
</evidence>
<evidence type="ECO:0000256" key="1">
    <source>
        <dbReference type="PROSITE-ProRule" id="PRU00047"/>
    </source>
</evidence>
<dbReference type="EMBL" id="JABSTR010000002">
    <property type="protein sequence ID" value="KAH9364147.1"/>
    <property type="molecule type" value="Genomic_DNA"/>
</dbReference>
<comment type="caution">
    <text evidence="5">The sequence shown here is derived from an EMBL/GenBank/DDBJ whole genome shotgun (WGS) entry which is preliminary data.</text>
</comment>
<evidence type="ECO:0000259" key="4">
    <source>
        <dbReference type="PROSITE" id="PS50158"/>
    </source>
</evidence>
<evidence type="ECO:0000313" key="5">
    <source>
        <dbReference type="EMBL" id="KAH9364147.1"/>
    </source>
</evidence>
<keyword evidence="1" id="KW-0862">Zinc</keyword>
<dbReference type="InterPro" id="IPR001878">
    <property type="entry name" value="Znf_CCHC"/>
</dbReference>
<accession>A0A9J6FMQ5</accession>
<feature type="compositionally biased region" description="Low complexity" evidence="3">
    <location>
        <begin position="224"/>
        <end position="236"/>
    </location>
</feature>
<protein>
    <recommendedName>
        <fullName evidence="4">CCHC-type domain-containing protein</fullName>
    </recommendedName>
</protein>
<name>A0A9J6FMQ5_HAELO</name>
<feature type="region of interest" description="Disordered" evidence="3">
    <location>
        <begin position="411"/>
        <end position="440"/>
    </location>
</feature>
<dbReference type="GO" id="GO:0003676">
    <property type="term" value="F:nucleic acid binding"/>
    <property type="evidence" value="ECO:0007669"/>
    <property type="project" value="InterPro"/>
</dbReference>
<dbReference type="VEuPathDB" id="VectorBase:HLOH_045019"/>
<dbReference type="PROSITE" id="PS50158">
    <property type="entry name" value="ZF_CCHC"/>
    <property type="match status" value="1"/>
</dbReference>
<dbReference type="Proteomes" id="UP000821853">
    <property type="component" value="Chromosome 10"/>
</dbReference>